<organism evidence="1 2">
    <name type="scientific">Yersinia intermedia</name>
    <dbReference type="NCBI Taxonomy" id="631"/>
    <lineage>
        <taxon>Bacteria</taxon>
        <taxon>Pseudomonadati</taxon>
        <taxon>Pseudomonadota</taxon>
        <taxon>Gammaproteobacteria</taxon>
        <taxon>Enterobacterales</taxon>
        <taxon>Yersiniaceae</taxon>
        <taxon>Yersinia</taxon>
    </lineage>
</organism>
<sequence>MLVGTKFSKDFGDDDTIIELLELPLDDTMNYRG</sequence>
<dbReference type="Proteomes" id="UP000196440">
    <property type="component" value="Unassembled WGS sequence"/>
</dbReference>
<gene>
    <name evidence="1" type="ORF">CBW57_14830</name>
</gene>
<dbReference type="EMBL" id="NHOI01000022">
    <property type="protein sequence ID" value="OVZ85065.1"/>
    <property type="molecule type" value="Genomic_DNA"/>
</dbReference>
<dbReference type="InterPro" id="IPR003063">
    <property type="entry name" value="Cloacn_immnty_fam"/>
</dbReference>
<dbReference type="AlphaFoldDB" id="A0A208ZX87"/>
<comment type="caution">
    <text evidence="1">The sequence shown here is derived from an EMBL/GenBank/DDBJ whole genome shotgun (WGS) entry which is preliminary data.</text>
</comment>
<dbReference type="SUPFAM" id="SSF54552">
    <property type="entry name" value="Colicin E3 immunity protein"/>
    <property type="match status" value="1"/>
</dbReference>
<dbReference type="InterPro" id="IPR036528">
    <property type="entry name" value="Cloacn_immnty_sf"/>
</dbReference>
<evidence type="ECO:0000313" key="2">
    <source>
        <dbReference type="Proteomes" id="UP000196440"/>
    </source>
</evidence>
<dbReference type="Pfam" id="PF03513">
    <property type="entry name" value="Cloacin_immun"/>
    <property type="match status" value="1"/>
</dbReference>
<dbReference type="GO" id="GO:0030153">
    <property type="term" value="P:bacteriocin immunity"/>
    <property type="evidence" value="ECO:0007669"/>
    <property type="project" value="InterPro"/>
</dbReference>
<name>A0A208ZX87_YERIN</name>
<protein>
    <submittedName>
        <fullName evidence="1">Uncharacterized protein</fullName>
    </submittedName>
</protein>
<accession>A0A208ZX87</accession>
<dbReference type="GO" id="GO:0015643">
    <property type="term" value="F:toxic substance binding"/>
    <property type="evidence" value="ECO:0007669"/>
    <property type="project" value="InterPro"/>
</dbReference>
<reference evidence="1 2" key="1">
    <citation type="submission" date="2017-05" db="EMBL/GenBank/DDBJ databases">
        <title>Whole genome sequencing of Yersinia kristensenii.</title>
        <authorList>
            <person name="Campioni F."/>
        </authorList>
    </citation>
    <scope>NUCLEOTIDE SEQUENCE [LARGE SCALE GENOMIC DNA]</scope>
    <source>
        <strain evidence="1 2">CFSAN060536</strain>
    </source>
</reference>
<evidence type="ECO:0000313" key="1">
    <source>
        <dbReference type="EMBL" id="OVZ85065.1"/>
    </source>
</evidence>
<proteinExistence type="predicted"/>
<dbReference type="RefSeq" id="WP_080984922.1">
    <property type="nucleotide sequence ID" value="NZ_CBCPKE010000017.1"/>
</dbReference>